<dbReference type="Gene3D" id="1.10.3080.10">
    <property type="entry name" value="Clc chloride channel"/>
    <property type="match status" value="1"/>
</dbReference>
<dbReference type="GO" id="GO:0006879">
    <property type="term" value="P:intracellular iron ion homeostasis"/>
    <property type="evidence" value="ECO:0007669"/>
    <property type="project" value="TreeGrafter"/>
</dbReference>
<dbReference type="InterPro" id="IPR014743">
    <property type="entry name" value="Cl-channel_core"/>
</dbReference>
<keyword evidence="1" id="KW-0406">Ion transport</keyword>
<comment type="caution">
    <text evidence="2">The sequence shown here is derived from an EMBL/GenBank/DDBJ whole genome shotgun (WGS) entry which is preliminary data.</text>
</comment>
<accession>A0A9N9JZ54</accession>
<organism evidence="2 3">
    <name type="scientific">Dentiscutata erythropus</name>
    <dbReference type="NCBI Taxonomy" id="1348616"/>
    <lineage>
        <taxon>Eukaryota</taxon>
        <taxon>Fungi</taxon>
        <taxon>Fungi incertae sedis</taxon>
        <taxon>Mucoromycota</taxon>
        <taxon>Glomeromycotina</taxon>
        <taxon>Glomeromycetes</taxon>
        <taxon>Diversisporales</taxon>
        <taxon>Gigasporaceae</taxon>
        <taxon>Dentiscutata</taxon>
    </lineage>
</organism>
<proteinExistence type="predicted"/>
<name>A0A9N9JZ54_9GLOM</name>
<evidence type="ECO:0000256" key="1">
    <source>
        <dbReference type="ARBA" id="ARBA00023065"/>
    </source>
</evidence>
<dbReference type="GO" id="GO:0005886">
    <property type="term" value="C:plasma membrane"/>
    <property type="evidence" value="ECO:0007669"/>
    <property type="project" value="TreeGrafter"/>
</dbReference>
<dbReference type="SUPFAM" id="SSF81340">
    <property type="entry name" value="Clc chloride channel"/>
    <property type="match status" value="1"/>
</dbReference>
<dbReference type="GO" id="GO:0000324">
    <property type="term" value="C:fungal-type vacuole"/>
    <property type="evidence" value="ECO:0007669"/>
    <property type="project" value="TreeGrafter"/>
</dbReference>
<feature type="non-terminal residue" evidence="2">
    <location>
        <position position="1"/>
    </location>
</feature>
<sequence length="52" mass="6200">MWRSFFCALVATVVLQGMNPFRTGKLVMFQVTYDREWHFFEIIFFCILGVFG</sequence>
<protein>
    <submittedName>
        <fullName evidence="2">22005_t:CDS:1</fullName>
    </submittedName>
</protein>
<keyword evidence="3" id="KW-1185">Reference proteome</keyword>
<dbReference type="GO" id="GO:0005769">
    <property type="term" value="C:early endosome"/>
    <property type="evidence" value="ECO:0007669"/>
    <property type="project" value="TreeGrafter"/>
</dbReference>
<evidence type="ECO:0000313" key="2">
    <source>
        <dbReference type="EMBL" id="CAG8804062.1"/>
    </source>
</evidence>
<dbReference type="OrthoDB" id="431497at2759"/>
<dbReference type="GO" id="GO:0005783">
    <property type="term" value="C:endoplasmic reticulum"/>
    <property type="evidence" value="ECO:0007669"/>
    <property type="project" value="TreeGrafter"/>
</dbReference>
<dbReference type="GO" id="GO:0005794">
    <property type="term" value="C:Golgi apparatus"/>
    <property type="evidence" value="ECO:0007669"/>
    <property type="project" value="TreeGrafter"/>
</dbReference>
<dbReference type="GO" id="GO:0006878">
    <property type="term" value="P:intracellular copper ion homeostasis"/>
    <property type="evidence" value="ECO:0007669"/>
    <property type="project" value="TreeGrafter"/>
</dbReference>
<dbReference type="PANTHER" id="PTHR45711:SF9">
    <property type="entry name" value="ANION_PROTON EXCHANGE TRANSPORTER GEF1"/>
    <property type="match status" value="1"/>
</dbReference>
<keyword evidence="1" id="KW-0813">Transport</keyword>
<evidence type="ECO:0000313" key="3">
    <source>
        <dbReference type="Proteomes" id="UP000789405"/>
    </source>
</evidence>
<dbReference type="Proteomes" id="UP000789405">
    <property type="component" value="Unassembled WGS sequence"/>
</dbReference>
<dbReference type="GO" id="GO:0005247">
    <property type="term" value="F:voltage-gated chloride channel activity"/>
    <property type="evidence" value="ECO:0007669"/>
    <property type="project" value="TreeGrafter"/>
</dbReference>
<reference evidence="2" key="1">
    <citation type="submission" date="2021-06" db="EMBL/GenBank/DDBJ databases">
        <authorList>
            <person name="Kallberg Y."/>
            <person name="Tangrot J."/>
            <person name="Rosling A."/>
        </authorList>
    </citation>
    <scope>NUCLEOTIDE SEQUENCE</scope>
    <source>
        <strain evidence="2">MA453B</strain>
    </source>
</reference>
<dbReference type="PANTHER" id="PTHR45711">
    <property type="entry name" value="CHLORIDE CHANNEL PROTEIN"/>
    <property type="match status" value="1"/>
</dbReference>
<dbReference type="AlphaFoldDB" id="A0A9N9JZ54"/>
<dbReference type="EMBL" id="CAJVPY010038586">
    <property type="protein sequence ID" value="CAG8804062.1"/>
    <property type="molecule type" value="Genomic_DNA"/>
</dbReference>
<gene>
    <name evidence="2" type="ORF">DERYTH_LOCUS24018</name>
</gene>